<dbReference type="CDD" id="cd00085">
    <property type="entry name" value="HNHc"/>
    <property type="match status" value="1"/>
</dbReference>
<keyword evidence="2" id="KW-0378">Hydrolase</keyword>
<sequence length="235" mass="26532">MPESRLNESDVVDEFAQIFAQFQDHLAPRLDMYEQAIYLFVLRHTVVEGKREDIIGFKSARKKLAFGIGKASTPPSEGVIYEKLRTLEAKGCIKIVGSERLGTRVRIVLPGEIPGLVPVATVKASADLEALDFFALPENRKMILEREEWRCFYCIAKLDENNHVIEHVVSRPDGDNSYRNVVAACRRCNNRKSDSRADDFLRSLYREGSLSGDELSVRLTLLQKLSTGLLKPSFS</sequence>
<reference evidence="2" key="1">
    <citation type="submission" date="2009-10" db="EMBL/GenBank/DDBJ databases">
        <title>Diversity of trophic interactions inside an arsenic-rich microbial ecosystem.</title>
        <authorList>
            <person name="Bertin P.N."/>
            <person name="Heinrich-Salmeron A."/>
            <person name="Pelletier E."/>
            <person name="Goulhen-Chollet F."/>
            <person name="Arsene-Ploetze F."/>
            <person name="Gallien S."/>
            <person name="Calteau A."/>
            <person name="Vallenet D."/>
            <person name="Casiot C."/>
            <person name="Chane-Woon-Ming B."/>
            <person name="Giloteaux L."/>
            <person name="Barakat M."/>
            <person name="Bonnefoy V."/>
            <person name="Bruneel O."/>
            <person name="Chandler M."/>
            <person name="Cleiss J."/>
            <person name="Duran R."/>
            <person name="Elbaz-Poulichet F."/>
            <person name="Fonknechten N."/>
            <person name="Lauga B."/>
            <person name="Mornico D."/>
            <person name="Ortet P."/>
            <person name="Schaeffer C."/>
            <person name="Siguier P."/>
            <person name="Alexander Thil Smith A."/>
            <person name="Van Dorsselaer A."/>
            <person name="Weissenbach J."/>
            <person name="Medigue C."/>
            <person name="Le Paslier D."/>
        </authorList>
    </citation>
    <scope>NUCLEOTIDE SEQUENCE</scope>
</reference>
<dbReference type="PANTHER" id="PTHR33877:SF2">
    <property type="entry name" value="OS07G0170200 PROTEIN"/>
    <property type="match status" value="1"/>
</dbReference>
<dbReference type="AlphaFoldDB" id="E6PCL9"/>
<protein>
    <submittedName>
        <fullName evidence="2">Restriction endonuclease</fullName>
    </submittedName>
</protein>
<dbReference type="PANTHER" id="PTHR33877">
    <property type="entry name" value="SLL1193 PROTEIN"/>
    <property type="match status" value="1"/>
</dbReference>
<evidence type="ECO:0000313" key="3">
    <source>
        <dbReference type="EMBL" id="CBI00975.1"/>
    </source>
</evidence>
<dbReference type="GO" id="GO:0004519">
    <property type="term" value="F:endonuclease activity"/>
    <property type="evidence" value="ECO:0007669"/>
    <property type="project" value="UniProtKB-KW"/>
</dbReference>
<evidence type="ECO:0000259" key="1">
    <source>
        <dbReference type="SMART" id="SM00507"/>
    </source>
</evidence>
<dbReference type="Pfam" id="PF01844">
    <property type="entry name" value="HNH"/>
    <property type="match status" value="1"/>
</dbReference>
<dbReference type="GO" id="GO:0008270">
    <property type="term" value="F:zinc ion binding"/>
    <property type="evidence" value="ECO:0007669"/>
    <property type="project" value="InterPro"/>
</dbReference>
<feature type="domain" description="HNH nuclease" evidence="1">
    <location>
        <begin position="138"/>
        <end position="190"/>
    </location>
</feature>
<dbReference type="InterPro" id="IPR002711">
    <property type="entry name" value="HNH"/>
</dbReference>
<accession>E6PCL9</accession>
<dbReference type="EMBL" id="CABL01000001">
    <property type="protein sequence ID" value="CBH74203.1"/>
    <property type="molecule type" value="Genomic_DNA"/>
</dbReference>
<comment type="caution">
    <text evidence="2">The sequence shown here is derived from an EMBL/GenBank/DDBJ whole genome shotgun (WGS) entry which is preliminary data.</text>
</comment>
<keyword evidence="2" id="KW-0540">Nuclease</keyword>
<dbReference type="InterPro" id="IPR003615">
    <property type="entry name" value="HNH_nuc"/>
</dbReference>
<dbReference type="EMBL" id="CABO01000010">
    <property type="protein sequence ID" value="CBI00975.1"/>
    <property type="molecule type" value="Genomic_DNA"/>
</dbReference>
<keyword evidence="2" id="KW-0255">Endonuclease</keyword>
<dbReference type="SMART" id="SM00507">
    <property type="entry name" value="HNHc"/>
    <property type="match status" value="1"/>
</dbReference>
<gene>
    <name evidence="2" type="ORF">CARN1_2090</name>
    <name evidence="3" type="ORF">CARN4_0325</name>
</gene>
<name>E6PCL9_9ZZZZ</name>
<dbReference type="InterPro" id="IPR052892">
    <property type="entry name" value="NA-targeting_endonuclease"/>
</dbReference>
<proteinExistence type="predicted"/>
<dbReference type="GO" id="GO:0003676">
    <property type="term" value="F:nucleic acid binding"/>
    <property type="evidence" value="ECO:0007669"/>
    <property type="project" value="InterPro"/>
</dbReference>
<organism evidence="2">
    <name type="scientific">mine drainage metagenome</name>
    <dbReference type="NCBI Taxonomy" id="410659"/>
    <lineage>
        <taxon>unclassified sequences</taxon>
        <taxon>metagenomes</taxon>
        <taxon>ecological metagenomes</taxon>
    </lineage>
</organism>
<dbReference type="Gene3D" id="1.10.30.50">
    <property type="match status" value="1"/>
</dbReference>
<evidence type="ECO:0000313" key="2">
    <source>
        <dbReference type="EMBL" id="CBH74203.1"/>
    </source>
</evidence>